<reference evidence="1 2" key="1">
    <citation type="submission" date="2021-03" db="EMBL/GenBank/DDBJ databases">
        <title>Sequencing the genomes of 1000 actinobacteria strains.</title>
        <authorList>
            <person name="Klenk H.-P."/>
        </authorList>
    </citation>
    <scope>NUCLEOTIDE SEQUENCE [LARGE SCALE GENOMIC DNA]</scope>
    <source>
        <strain evidence="1 2">DSM 46713</strain>
    </source>
</reference>
<comment type="caution">
    <text evidence="1">The sequence shown here is derived from an EMBL/GenBank/DDBJ whole genome shotgun (WGS) entry which is preliminary data.</text>
</comment>
<evidence type="ECO:0000313" key="2">
    <source>
        <dbReference type="Proteomes" id="UP000694460"/>
    </source>
</evidence>
<dbReference type="RefSeq" id="WP_209913115.1">
    <property type="nucleotide sequence ID" value="NZ_JAGIOP010000001.1"/>
</dbReference>
<dbReference type="EMBL" id="JAGIOP010000001">
    <property type="protein sequence ID" value="MBP2450509.1"/>
    <property type="molecule type" value="Genomic_DNA"/>
</dbReference>
<dbReference type="Proteomes" id="UP000694460">
    <property type="component" value="Unassembled WGS sequence"/>
</dbReference>
<evidence type="ECO:0000313" key="1">
    <source>
        <dbReference type="EMBL" id="MBP2450509.1"/>
    </source>
</evidence>
<keyword evidence="2" id="KW-1185">Reference proteome</keyword>
<sequence length="55" mass="5885">MNVIELVTAPRLCCICGEELADWPCGANNADPVTADGDCCDSCNRIFVIPAREAQ</sequence>
<name>A0ABS4ZLY6_9MYCO</name>
<organism evidence="1 2">
    <name type="scientific">Mycolicibacterium lutetiense</name>
    <dbReference type="NCBI Taxonomy" id="1641992"/>
    <lineage>
        <taxon>Bacteria</taxon>
        <taxon>Bacillati</taxon>
        <taxon>Actinomycetota</taxon>
        <taxon>Actinomycetes</taxon>
        <taxon>Mycobacteriales</taxon>
        <taxon>Mycobacteriaceae</taxon>
        <taxon>Mycolicibacterium</taxon>
    </lineage>
</organism>
<accession>A0ABS4ZLY6</accession>
<gene>
    <name evidence="1" type="ORF">JOF57_000394</name>
</gene>
<protein>
    <submittedName>
        <fullName evidence="1">Uncharacterized protein</fullName>
    </submittedName>
</protein>
<proteinExistence type="predicted"/>